<comment type="catalytic activity">
    <reaction evidence="1">
        <text>a monocarboxylic acid amide + H2O = a monocarboxylate + NH4(+)</text>
        <dbReference type="Rhea" id="RHEA:12020"/>
        <dbReference type="ChEBI" id="CHEBI:15377"/>
        <dbReference type="ChEBI" id="CHEBI:28938"/>
        <dbReference type="ChEBI" id="CHEBI:35757"/>
        <dbReference type="ChEBI" id="CHEBI:83628"/>
        <dbReference type="EC" id="3.5.1.4"/>
    </reaction>
</comment>
<comment type="similarity">
    <text evidence="2">Belongs to the amidase family.</text>
</comment>
<evidence type="ECO:0000256" key="1">
    <source>
        <dbReference type="ARBA" id="ARBA00001311"/>
    </source>
</evidence>
<dbReference type="EC" id="3.5.1.4" evidence="3"/>
<dbReference type="Proteomes" id="UP001600888">
    <property type="component" value="Unassembled WGS sequence"/>
</dbReference>
<name>A0ABR4EL74_9PEZI</name>
<evidence type="ECO:0000313" key="6">
    <source>
        <dbReference type="EMBL" id="KAL2283194.1"/>
    </source>
</evidence>
<dbReference type="PANTHER" id="PTHR46072">
    <property type="entry name" value="AMIDASE-RELATED-RELATED"/>
    <property type="match status" value="1"/>
</dbReference>
<dbReference type="EMBL" id="JBAWTH010000044">
    <property type="protein sequence ID" value="KAL2283194.1"/>
    <property type="molecule type" value="Genomic_DNA"/>
</dbReference>
<evidence type="ECO:0000259" key="5">
    <source>
        <dbReference type="Pfam" id="PF01425"/>
    </source>
</evidence>
<accession>A0ABR4EL74</accession>
<dbReference type="SUPFAM" id="SSF75304">
    <property type="entry name" value="Amidase signature (AS) enzymes"/>
    <property type="match status" value="1"/>
</dbReference>
<evidence type="ECO:0000313" key="7">
    <source>
        <dbReference type="Proteomes" id="UP001600888"/>
    </source>
</evidence>
<sequence>MAATTTDWQALAQKKRESILEAIPKEWRIPQSTIDNAPADLTGSFLHQFLTPSEIQITETAAPGILGKTTTGQWTALSVTEAFSHRAALAHQLTCCLTEVLFEPALADARRLDAHFAAHKKPVGPLHGLPISLKDSVDVAGTGTALGFTSWANGSAATQDAVIAAGLRRQGAVFHAKTAVPQASFAGETFGAVSGYVVNPLRRNALSAGGSSGGEAALLALRGSVLGLGTDIGGSIRWPASGVGAYGLRPSTGRLPYAGIASVVGGLEALTDVRFAVGPMAVGDVRALRTLVKAVLADEPWLRDPLVAEMPWRQDVYEATKANAQAGGEKQQQLVVGIAPTDGLVTPQPPVLRAVETVAKALRDAGHVVVPFSHGPTEEAIDLWSSAAYADLTFAHAQFRASGEPVDRLMPPAFDPDKPEAAPLGTGEVQSLNVRVRRYREAYLRRWGETARHPGNTLGRPVDVVITPVAPYSAARIGKIRYIGYPLPVVLNDQSAAVLPVITTDKDIDVVRPLEISEGIREEYVTANKKVHQDCKSAPPSLCPGFDVLPTGCAQDDVALTCSFLSTDDPDLYHGLPVNVQVIGRRFQEEKVLAITEYIDGLLKAGEVEHGAAHKL</sequence>
<evidence type="ECO:0000256" key="4">
    <source>
        <dbReference type="ARBA" id="ARBA00022801"/>
    </source>
</evidence>
<organism evidence="6 7">
    <name type="scientific">Diaporthe vaccinii</name>
    <dbReference type="NCBI Taxonomy" id="105482"/>
    <lineage>
        <taxon>Eukaryota</taxon>
        <taxon>Fungi</taxon>
        <taxon>Dikarya</taxon>
        <taxon>Ascomycota</taxon>
        <taxon>Pezizomycotina</taxon>
        <taxon>Sordariomycetes</taxon>
        <taxon>Sordariomycetidae</taxon>
        <taxon>Diaporthales</taxon>
        <taxon>Diaporthaceae</taxon>
        <taxon>Diaporthe</taxon>
        <taxon>Diaporthe eres species complex</taxon>
    </lineage>
</organism>
<feature type="domain" description="Amidase" evidence="5">
    <location>
        <begin position="79"/>
        <end position="593"/>
    </location>
</feature>
<comment type="caution">
    <text evidence="6">The sequence shown here is derived from an EMBL/GenBank/DDBJ whole genome shotgun (WGS) entry which is preliminary data.</text>
</comment>
<dbReference type="InterPro" id="IPR023631">
    <property type="entry name" value="Amidase_dom"/>
</dbReference>
<dbReference type="Gene3D" id="3.90.1300.10">
    <property type="entry name" value="Amidase signature (AS) domain"/>
    <property type="match status" value="2"/>
</dbReference>
<dbReference type="Pfam" id="PF01425">
    <property type="entry name" value="Amidase"/>
    <property type="match status" value="1"/>
</dbReference>
<dbReference type="PANTHER" id="PTHR46072:SF7">
    <property type="entry name" value="AMIDASE"/>
    <property type="match status" value="1"/>
</dbReference>
<protein>
    <recommendedName>
        <fullName evidence="3">amidase</fullName>
        <ecNumber evidence="3">3.5.1.4</ecNumber>
    </recommendedName>
</protein>
<gene>
    <name evidence="6" type="ORF">FJTKL_10082</name>
</gene>
<dbReference type="InterPro" id="IPR036928">
    <property type="entry name" value="AS_sf"/>
</dbReference>
<evidence type="ECO:0000256" key="3">
    <source>
        <dbReference type="ARBA" id="ARBA00012922"/>
    </source>
</evidence>
<dbReference type="InterPro" id="IPR020556">
    <property type="entry name" value="Amidase_CS"/>
</dbReference>
<dbReference type="PROSITE" id="PS00571">
    <property type="entry name" value="AMIDASES"/>
    <property type="match status" value="1"/>
</dbReference>
<evidence type="ECO:0000256" key="2">
    <source>
        <dbReference type="ARBA" id="ARBA00009199"/>
    </source>
</evidence>
<proteinExistence type="inferred from homology"/>
<keyword evidence="7" id="KW-1185">Reference proteome</keyword>
<reference evidence="6 7" key="1">
    <citation type="submission" date="2024-03" db="EMBL/GenBank/DDBJ databases">
        <title>A high-quality draft genome sequence of Diaporthe vaccinii, a causative agent of upright dieback and viscid rot disease in cranberry plants.</title>
        <authorList>
            <person name="Sarrasin M."/>
            <person name="Lang B.F."/>
            <person name="Burger G."/>
        </authorList>
    </citation>
    <scope>NUCLEOTIDE SEQUENCE [LARGE SCALE GENOMIC DNA]</scope>
    <source>
        <strain evidence="6 7">IS7</strain>
    </source>
</reference>
<keyword evidence="4" id="KW-0378">Hydrolase</keyword>
<dbReference type="PIRSF" id="PIRSF001221">
    <property type="entry name" value="Amidase_fungi"/>
    <property type="match status" value="1"/>
</dbReference>